<dbReference type="RefSeq" id="WP_212934356.1">
    <property type="nucleotide sequence ID" value="NZ_BORC01000009.1"/>
</dbReference>
<comment type="caution">
    <text evidence="2">The sequence shown here is derived from an EMBL/GenBank/DDBJ whole genome shotgun (WGS) entry which is preliminary data.</text>
</comment>
<evidence type="ECO:0000313" key="2">
    <source>
        <dbReference type="EMBL" id="GIN63993.1"/>
    </source>
</evidence>
<evidence type="ECO:0000313" key="3">
    <source>
        <dbReference type="Proteomes" id="UP000682111"/>
    </source>
</evidence>
<keyword evidence="1" id="KW-1133">Transmembrane helix</keyword>
<protein>
    <submittedName>
        <fullName evidence="2">Uncharacterized protein</fullName>
    </submittedName>
</protein>
<dbReference type="EMBL" id="BORC01000009">
    <property type="protein sequence ID" value="GIN63993.1"/>
    <property type="molecule type" value="Genomic_DNA"/>
</dbReference>
<keyword evidence="1" id="KW-0812">Transmembrane</keyword>
<reference evidence="2" key="1">
    <citation type="submission" date="2021-03" db="EMBL/GenBank/DDBJ databases">
        <title>Antimicrobial resistance genes in bacteria isolated from Japanese honey, and their potential for conferring macrolide and lincosamide resistance in the American foulbrood pathogen Paenibacillus larvae.</title>
        <authorList>
            <person name="Okamoto M."/>
            <person name="Kumagai M."/>
            <person name="Kanamori H."/>
            <person name="Takamatsu D."/>
        </authorList>
    </citation>
    <scope>NUCLEOTIDE SEQUENCE</scope>
    <source>
        <strain evidence="2">J27TS8</strain>
    </source>
</reference>
<dbReference type="Proteomes" id="UP000682111">
    <property type="component" value="Unassembled WGS sequence"/>
</dbReference>
<name>A0A920BVJ5_9BACI</name>
<sequence>MTMKQMKKHTQPRKSNAMYQRHERKLVWLTFIVAAIMLLSIIGRVVGG</sequence>
<accession>A0A920BVJ5</accession>
<keyword evidence="3" id="KW-1185">Reference proteome</keyword>
<dbReference type="AlphaFoldDB" id="A0A920BVJ5"/>
<keyword evidence="1" id="KW-0472">Membrane</keyword>
<organism evidence="2 3">
    <name type="scientific">Robertmurraya siralis</name>
    <dbReference type="NCBI Taxonomy" id="77777"/>
    <lineage>
        <taxon>Bacteria</taxon>
        <taxon>Bacillati</taxon>
        <taxon>Bacillota</taxon>
        <taxon>Bacilli</taxon>
        <taxon>Bacillales</taxon>
        <taxon>Bacillaceae</taxon>
        <taxon>Robertmurraya</taxon>
    </lineage>
</organism>
<evidence type="ECO:0000256" key="1">
    <source>
        <dbReference type="SAM" id="Phobius"/>
    </source>
</evidence>
<feature type="transmembrane region" description="Helical" evidence="1">
    <location>
        <begin position="26"/>
        <end position="46"/>
    </location>
</feature>
<gene>
    <name evidence="2" type="ORF">J27TS8_39860</name>
</gene>
<proteinExistence type="predicted"/>